<dbReference type="STRING" id="1122169.Lsha_2011"/>
<dbReference type="PATRIC" id="fig|1122169.6.peg.2297"/>
<accession>A0A0W0YQA5</accession>
<dbReference type="OrthoDB" id="5653536at2"/>
<keyword evidence="1" id="KW-0732">Signal</keyword>
<gene>
    <name evidence="2" type="ORF">Lsha_2011</name>
</gene>
<dbReference type="RefSeq" id="WP_018578195.1">
    <property type="nucleotide sequence ID" value="NZ_KB892426.1"/>
</dbReference>
<reference evidence="2 3" key="1">
    <citation type="submission" date="2015-11" db="EMBL/GenBank/DDBJ databases">
        <title>Genomic analysis of 38 Legionella species identifies large and diverse effector repertoires.</title>
        <authorList>
            <person name="Burstein D."/>
            <person name="Amaro F."/>
            <person name="Zusman T."/>
            <person name="Lifshitz Z."/>
            <person name="Cohen O."/>
            <person name="Gilbert J.A."/>
            <person name="Pupko T."/>
            <person name="Shuman H.A."/>
            <person name="Segal G."/>
        </authorList>
    </citation>
    <scope>NUCLEOTIDE SEQUENCE [LARGE SCALE GENOMIC DNA]</scope>
    <source>
        <strain evidence="2 3">ATCC 49655</strain>
    </source>
</reference>
<evidence type="ECO:0000256" key="1">
    <source>
        <dbReference type="SAM" id="SignalP"/>
    </source>
</evidence>
<evidence type="ECO:0000313" key="3">
    <source>
        <dbReference type="Proteomes" id="UP000054600"/>
    </source>
</evidence>
<sequence length="327" mass="36294">MSALKKTTLSILVLSNIGTIQMAWAGEAYDKHKADKGYFIGIDALYLQPRNGDLDFAYALRTSPTSYAASTININPDYSWGFNLFGGMSFSNDNEIRLSWQRLHTKDANSTPFESEPRWVPADWPFVNGRVNFDYDEVSGVFAHTHMVSDKWRVRYGAGINYAEINSDLTVAGFPIPNRWYERTGHSAFRGVGPRVEANIFYDLTQHFTLFADGNTALLIGNRDVSLESTDFSYTFADRHVTVPKLGLRLGINYTNKMGLIGGEGSTTLFTLETGWQAETYIHAIERPLLVGSVGGEGFATANVLSQSSNFSNQGPFLGVKMLTDCL</sequence>
<keyword evidence="3" id="KW-1185">Reference proteome</keyword>
<dbReference type="Proteomes" id="UP000054600">
    <property type="component" value="Unassembled WGS sequence"/>
</dbReference>
<dbReference type="EMBL" id="LNYW01000051">
    <property type="protein sequence ID" value="KTD59084.1"/>
    <property type="molecule type" value="Genomic_DNA"/>
</dbReference>
<dbReference type="AlphaFoldDB" id="A0A0W0YQA5"/>
<name>A0A0W0YQA5_9GAMM</name>
<proteinExistence type="predicted"/>
<dbReference type="InterPro" id="IPR007825">
    <property type="entry name" value="Major_OMP_Legionella"/>
</dbReference>
<organism evidence="2 3">
    <name type="scientific">Legionella shakespearei DSM 23087</name>
    <dbReference type="NCBI Taxonomy" id="1122169"/>
    <lineage>
        <taxon>Bacteria</taxon>
        <taxon>Pseudomonadati</taxon>
        <taxon>Pseudomonadota</taxon>
        <taxon>Gammaproteobacteria</taxon>
        <taxon>Legionellales</taxon>
        <taxon>Legionellaceae</taxon>
        <taxon>Legionella</taxon>
    </lineage>
</organism>
<dbReference type="Pfam" id="PF05150">
    <property type="entry name" value="Legionella_OMP"/>
    <property type="match status" value="1"/>
</dbReference>
<evidence type="ECO:0000313" key="2">
    <source>
        <dbReference type="EMBL" id="KTD59084.1"/>
    </source>
</evidence>
<comment type="caution">
    <text evidence="2">The sequence shown here is derived from an EMBL/GenBank/DDBJ whole genome shotgun (WGS) entry which is preliminary data.</text>
</comment>
<protein>
    <submittedName>
        <fullName evidence="2">Major outer membrane protein</fullName>
    </submittedName>
</protein>
<feature type="chain" id="PRO_5006917851" evidence="1">
    <location>
        <begin position="26"/>
        <end position="327"/>
    </location>
</feature>
<feature type="signal peptide" evidence="1">
    <location>
        <begin position="1"/>
        <end position="25"/>
    </location>
</feature>